<dbReference type="RefSeq" id="WP_059072564.1">
    <property type="nucleotide sequence ID" value="NZ_LNAL01000008.1"/>
</dbReference>
<comment type="caution">
    <text evidence="1">The sequence shown here is derived from an EMBL/GenBank/DDBJ whole genome shotgun (WGS) entry which is preliminary data.</text>
</comment>
<evidence type="ECO:0000313" key="2">
    <source>
        <dbReference type="Proteomes" id="UP000054223"/>
    </source>
</evidence>
<accession>A0A9X0HJ63</accession>
<sequence>MEPPYWYLPIGPQGQPPRLLTWSEYSDNPFGKWVGINYSMLLPITFLAEVDWTYEFADPKHQARWEESKRYLRRPGVYEYLHIPIEERPLWSAKKHS</sequence>
<organism evidence="1 2">
    <name type="scientific">Solirubrum puertoriconensis</name>
    <dbReference type="NCBI Taxonomy" id="1751427"/>
    <lineage>
        <taxon>Bacteria</taxon>
        <taxon>Pseudomonadati</taxon>
        <taxon>Bacteroidota</taxon>
        <taxon>Cytophagia</taxon>
        <taxon>Cytophagales</taxon>
    </lineage>
</organism>
<dbReference type="Proteomes" id="UP000054223">
    <property type="component" value="Unassembled WGS sequence"/>
</dbReference>
<dbReference type="AlphaFoldDB" id="A0A9X0HJ63"/>
<proteinExistence type="predicted"/>
<protein>
    <submittedName>
        <fullName evidence="1">Uncharacterized protein</fullName>
    </submittedName>
</protein>
<evidence type="ECO:0000313" key="1">
    <source>
        <dbReference type="EMBL" id="KUG06870.1"/>
    </source>
</evidence>
<keyword evidence="2" id="KW-1185">Reference proteome</keyword>
<name>A0A9X0HJ63_SOLP1</name>
<gene>
    <name evidence="1" type="ORF">ASU33_05975</name>
</gene>
<reference evidence="1 2" key="1">
    <citation type="submission" date="2015-11" db="EMBL/GenBank/DDBJ databases">
        <title>Solirubrum puertoriconensis gen. nov. an environmental bacteria isolated in Puerto Rico.</title>
        <authorList>
            <person name="Cuebas-Irizarry M.F."/>
            <person name="Montalvo-Rodriguez R."/>
        </authorList>
    </citation>
    <scope>NUCLEOTIDE SEQUENCE [LARGE SCALE GENOMIC DNA]</scope>
    <source>
        <strain evidence="1 2">MC1A</strain>
    </source>
</reference>
<dbReference type="EMBL" id="LNAL01000008">
    <property type="protein sequence ID" value="KUG06870.1"/>
    <property type="molecule type" value="Genomic_DNA"/>
</dbReference>